<keyword evidence="3" id="KW-1185">Reference proteome</keyword>
<dbReference type="Proteomes" id="UP001153404">
    <property type="component" value="Unassembled WGS sequence"/>
</dbReference>
<reference evidence="2" key="1">
    <citation type="submission" date="2022-10" db="EMBL/GenBank/DDBJ databases">
        <title>Comparative genomic analysis of Cohnella hashimotonis sp. nov., isolated from the International Space Station.</title>
        <authorList>
            <person name="Simpson A."/>
            <person name="Venkateswaran K."/>
        </authorList>
    </citation>
    <scope>NUCLEOTIDE SEQUENCE</scope>
    <source>
        <strain evidence="2">DSM 28161</strain>
    </source>
</reference>
<dbReference type="EMBL" id="JAPDIA010000008">
    <property type="protein sequence ID" value="MDG0813776.1"/>
    <property type="molecule type" value="Genomic_DNA"/>
</dbReference>
<dbReference type="AlphaFoldDB" id="A0A9X4QVW1"/>
<comment type="caution">
    <text evidence="2">The sequence shown here is derived from an EMBL/GenBank/DDBJ whole genome shotgun (WGS) entry which is preliminary data.</text>
</comment>
<accession>A0A9X4QVW1</accession>
<proteinExistence type="predicted"/>
<keyword evidence="1" id="KW-0812">Transmembrane</keyword>
<feature type="transmembrane region" description="Helical" evidence="1">
    <location>
        <begin position="12"/>
        <end position="35"/>
    </location>
</feature>
<dbReference type="RefSeq" id="WP_277537950.1">
    <property type="nucleotide sequence ID" value="NZ_JAPDIA010000008.1"/>
</dbReference>
<sequence length="156" mass="17969">MKPELSGLGGWLILIQIGLYLTLIQLVIQIVQFTIPSFDSEMWDALTSKEADFYHALWKPTILLEAVFNLGMFAFTVICLAMMYMRNRLFPKLMIVYYSVSLLIGIVDYALVQAISTDMELDLDNSLRDTFRGVVTCAIWIPYFLRSKRVAHTFVR</sequence>
<feature type="transmembrane region" description="Helical" evidence="1">
    <location>
        <begin position="62"/>
        <end position="83"/>
    </location>
</feature>
<evidence type="ECO:0000256" key="1">
    <source>
        <dbReference type="SAM" id="Phobius"/>
    </source>
</evidence>
<feature type="transmembrane region" description="Helical" evidence="1">
    <location>
        <begin position="95"/>
        <end position="115"/>
    </location>
</feature>
<dbReference type="Pfam" id="PF10754">
    <property type="entry name" value="DUF2569"/>
    <property type="match status" value="1"/>
</dbReference>
<evidence type="ECO:0000313" key="2">
    <source>
        <dbReference type="EMBL" id="MDG0813776.1"/>
    </source>
</evidence>
<keyword evidence="1" id="KW-0472">Membrane</keyword>
<dbReference type="InterPro" id="IPR019690">
    <property type="entry name" value="DUF2569"/>
</dbReference>
<evidence type="ECO:0000313" key="3">
    <source>
        <dbReference type="Proteomes" id="UP001153404"/>
    </source>
</evidence>
<organism evidence="2 3">
    <name type="scientific">Cohnella rhizosphaerae</name>
    <dbReference type="NCBI Taxonomy" id="1457232"/>
    <lineage>
        <taxon>Bacteria</taxon>
        <taxon>Bacillati</taxon>
        <taxon>Bacillota</taxon>
        <taxon>Bacilli</taxon>
        <taxon>Bacillales</taxon>
        <taxon>Paenibacillaceae</taxon>
        <taxon>Cohnella</taxon>
    </lineage>
</organism>
<name>A0A9X4QVW1_9BACL</name>
<feature type="transmembrane region" description="Helical" evidence="1">
    <location>
        <begin position="130"/>
        <end position="146"/>
    </location>
</feature>
<protein>
    <submittedName>
        <fullName evidence="2">DUF2569 domain-containing protein</fullName>
    </submittedName>
</protein>
<gene>
    <name evidence="2" type="ORF">OMP40_34195</name>
</gene>
<keyword evidence="1" id="KW-1133">Transmembrane helix</keyword>